<geneLocation type="plasmid" evidence="2">
    <name>pnp7-3</name>
</geneLocation>
<keyword evidence="1" id="KW-0614">Plasmid</keyword>
<dbReference type="Proteomes" id="UP000229340">
    <property type="component" value="Plasmid pNP7-3"/>
</dbReference>
<evidence type="ECO:0000313" key="1">
    <source>
        <dbReference type="EMBL" id="ATR79955.1"/>
    </source>
</evidence>
<evidence type="ECO:0000313" key="2">
    <source>
        <dbReference type="Proteomes" id="UP000229340"/>
    </source>
</evidence>
<protein>
    <submittedName>
        <fullName evidence="1">Uncharacterized protein</fullName>
    </submittedName>
</protein>
<proteinExistence type="predicted"/>
<reference evidence="2" key="1">
    <citation type="submission" date="2017-10" db="EMBL/GenBank/DDBJ databases">
        <title>Complete genome sequence of Moraxella osloensis NP7 isolated from human skin.</title>
        <authorList>
            <person name="Lee K."/>
            <person name="Lim J.Y."/>
            <person name="Hwang I."/>
        </authorList>
    </citation>
    <scope>NUCLEOTIDE SEQUENCE [LARGE SCALE GENOMIC DNA]</scope>
    <source>
        <strain evidence="2">NP7</strain>
        <plasmid evidence="2">pnp7-3</plasmid>
    </source>
</reference>
<name>A0A2D2LY36_FAUOS</name>
<sequence>MTENQPKTKNIYQKTIAQLIKELQSFEDQSLIVMVTSNCGETFKPVELVSKGFEDDDNKVYCALHIDGEAE</sequence>
<dbReference type="EMBL" id="CP024446">
    <property type="protein sequence ID" value="ATR79955.1"/>
    <property type="molecule type" value="Genomic_DNA"/>
</dbReference>
<gene>
    <name evidence="1" type="ORF">NP7_11385</name>
</gene>
<accession>A0A2D2LY36</accession>
<dbReference type="AlphaFoldDB" id="A0A2D2LY36"/>
<organism evidence="1 2">
    <name type="scientific">Faucicola osloensis</name>
    <name type="common">Moraxella osloensis</name>
    <dbReference type="NCBI Taxonomy" id="34062"/>
    <lineage>
        <taxon>Bacteria</taxon>
        <taxon>Pseudomonadati</taxon>
        <taxon>Pseudomonadota</taxon>
        <taxon>Gammaproteobacteria</taxon>
        <taxon>Moraxellales</taxon>
        <taxon>Moraxellaceae</taxon>
        <taxon>Faucicola</taxon>
    </lineage>
</organism>
<dbReference type="RefSeq" id="WP_100271269.1">
    <property type="nucleotide sequence ID" value="NZ_CP024446.1"/>
</dbReference>